<dbReference type="PROSITE" id="PS50837">
    <property type="entry name" value="NACHT"/>
    <property type="match status" value="1"/>
</dbReference>
<evidence type="ECO:0000256" key="4">
    <source>
        <dbReference type="SAM" id="MobiDB-lite"/>
    </source>
</evidence>
<dbReference type="InterPro" id="IPR001680">
    <property type="entry name" value="WD40_rpt"/>
</dbReference>
<evidence type="ECO:0000259" key="5">
    <source>
        <dbReference type="PROSITE" id="PS50837"/>
    </source>
</evidence>
<feature type="repeat" description="WD" evidence="3">
    <location>
        <begin position="1264"/>
        <end position="1295"/>
    </location>
</feature>
<dbReference type="PANTHER" id="PTHR22847:SF637">
    <property type="entry name" value="WD REPEAT DOMAIN 5B"/>
    <property type="match status" value="1"/>
</dbReference>
<evidence type="ECO:0000256" key="1">
    <source>
        <dbReference type="ARBA" id="ARBA00022574"/>
    </source>
</evidence>
<feature type="repeat" description="WD" evidence="3">
    <location>
        <begin position="816"/>
        <end position="841"/>
    </location>
</feature>
<dbReference type="EMBL" id="CYGV01001297">
    <property type="protein sequence ID" value="CUA72609.1"/>
    <property type="molecule type" value="Genomic_DNA"/>
</dbReference>
<organism evidence="6 7">
    <name type="scientific">Rhizoctonia solani</name>
    <dbReference type="NCBI Taxonomy" id="456999"/>
    <lineage>
        <taxon>Eukaryota</taxon>
        <taxon>Fungi</taxon>
        <taxon>Dikarya</taxon>
        <taxon>Basidiomycota</taxon>
        <taxon>Agaricomycotina</taxon>
        <taxon>Agaricomycetes</taxon>
        <taxon>Cantharellales</taxon>
        <taxon>Ceratobasidiaceae</taxon>
        <taxon>Rhizoctonia</taxon>
    </lineage>
</organism>
<keyword evidence="1 3" id="KW-0853">WD repeat</keyword>
<dbReference type="GO" id="GO:1990234">
    <property type="term" value="C:transferase complex"/>
    <property type="evidence" value="ECO:0007669"/>
    <property type="project" value="UniProtKB-ARBA"/>
</dbReference>
<feature type="repeat" description="WD" evidence="3">
    <location>
        <begin position="895"/>
        <end position="930"/>
    </location>
</feature>
<feature type="compositionally biased region" description="Basic residues" evidence="4">
    <location>
        <begin position="1"/>
        <end position="16"/>
    </location>
</feature>
<dbReference type="InterPro" id="IPR007111">
    <property type="entry name" value="NACHT_NTPase"/>
</dbReference>
<feature type="repeat" description="WD" evidence="3">
    <location>
        <begin position="1026"/>
        <end position="1061"/>
    </location>
</feature>
<proteinExistence type="predicted"/>
<feature type="repeat" description="WD" evidence="3">
    <location>
        <begin position="1307"/>
        <end position="1348"/>
    </location>
</feature>
<dbReference type="InterPro" id="IPR056884">
    <property type="entry name" value="NPHP3-like_N"/>
</dbReference>
<keyword evidence="2" id="KW-0677">Repeat</keyword>
<dbReference type="SUPFAM" id="SSF52540">
    <property type="entry name" value="P-loop containing nucleoside triphosphate hydrolases"/>
    <property type="match status" value="1"/>
</dbReference>
<dbReference type="InterPro" id="IPR019775">
    <property type="entry name" value="WD40_repeat_CS"/>
</dbReference>
<dbReference type="CDD" id="cd00200">
    <property type="entry name" value="WD40"/>
    <property type="match status" value="2"/>
</dbReference>
<feature type="repeat" description="WD" evidence="3">
    <location>
        <begin position="852"/>
        <end position="893"/>
    </location>
</feature>
<dbReference type="InterPro" id="IPR036322">
    <property type="entry name" value="WD40_repeat_dom_sf"/>
</dbReference>
<dbReference type="Proteomes" id="UP000044841">
    <property type="component" value="Unassembled WGS sequence"/>
</dbReference>
<dbReference type="PANTHER" id="PTHR22847">
    <property type="entry name" value="WD40 REPEAT PROTEIN"/>
    <property type="match status" value="1"/>
</dbReference>
<evidence type="ECO:0000313" key="6">
    <source>
        <dbReference type="EMBL" id="CUA72609.1"/>
    </source>
</evidence>
<dbReference type="Pfam" id="PF00400">
    <property type="entry name" value="WD40"/>
    <property type="match status" value="10"/>
</dbReference>
<dbReference type="SUPFAM" id="SSF50978">
    <property type="entry name" value="WD40 repeat-like"/>
    <property type="match status" value="2"/>
</dbReference>
<dbReference type="Gene3D" id="2.130.10.10">
    <property type="entry name" value="YVTN repeat-like/Quinoprotein amine dehydrogenase"/>
    <property type="match status" value="5"/>
</dbReference>
<feature type="repeat" description="WD" evidence="3">
    <location>
        <begin position="1221"/>
        <end position="1262"/>
    </location>
</feature>
<evidence type="ECO:0000256" key="3">
    <source>
        <dbReference type="PROSITE-ProRule" id="PRU00221"/>
    </source>
</evidence>
<dbReference type="Pfam" id="PF24883">
    <property type="entry name" value="NPHP3_N"/>
    <property type="match status" value="1"/>
</dbReference>
<evidence type="ECO:0000256" key="2">
    <source>
        <dbReference type="ARBA" id="ARBA00022737"/>
    </source>
</evidence>
<feature type="repeat" description="WD" evidence="3">
    <location>
        <begin position="983"/>
        <end position="1024"/>
    </location>
</feature>
<keyword evidence="7" id="KW-1185">Reference proteome</keyword>
<dbReference type="PROSITE" id="PS50294">
    <property type="entry name" value="WD_REPEATS_REGION"/>
    <property type="match status" value="8"/>
</dbReference>
<dbReference type="PROSITE" id="PS00678">
    <property type="entry name" value="WD_REPEATS_1"/>
    <property type="match status" value="4"/>
</dbReference>
<feature type="region of interest" description="Disordered" evidence="4">
    <location>
        <begin position="1"/>
        <end position="46"/>
    </location>
</feature>
<dbReference type="InterPro" id="IPR027417">
    <property type="entry name" value="P-loop_NTPase"/>
</dbReference>
<dbReference type="SMART" id="SM00320">
    <property type="entry name" value="WD40"/>
    <property type="match status" value="12"/>
</dbReference>
<reference evidence="6 7" key="1">
    <citation type="submission" date="2015-07" db="EMBL/GenBank/DDBJ databases">
        <authorList>
            <person name="Noorani M."/>
        </authorList>
    </citation>
    <scope>NUCLEOTIDE SEQUENCE [LARGE SCALE GENOMIC DNA]</scope>
    <source>
        <strain evidence="6">BBA 69670</strain>
    </source>
</reference>
<dbReference type="InterPro" id="IPR015943">
    <property type="entry name" value="WD40/YVTN_repeat-like_dom_sf"/>
</dbReference>
<accession>A0A0K6G2J5</accession>
<feature type="repeat" description="WD" evidence="3">
    <location>
        <begin position="1349"/>
        <end position="1386"/>
    </location>
</feature>
<feature type="repeat" description="WD" evidence="3">
    <location>
        <begin position="1130"/>
        <end position="1171"/>
    </location>
</feature>
<name>A0A0K6G2J5_9AGAM</name>
<dbReference type="Gene3D" id="3.40.50.300">
    <property type="entry name" value="P-loop containing nucleotide triphosphate hydrolases"/>
    <property type="match status" value="1"/>
</dbReference>
<dbReference type="InterPro" id="IPR020472">
    <property type="entry name" value="WD40_PAC1"/>
</dbReference>
<sequence>MDSKRKFKFKWWKKKAPGSESHESRSRTDTPTPDASIRSASPPPGPSVAVSALVFQPFVPLPTSPPHEHRQTEPNIDDTDKWTNLTALSHLLKQTTLFSPLAAVMDDLSWFIGAHEDLIRTRNEYQALRSQLEGLFKDLRMHFSGNTPPAMTISMLNLCDAIQTEIRGVYGTQDRNMISRYLQANQDLDKITGCYRRIQGHLERLMLNATMNIWRTVDTQAVEFKLGKLNPSLPAYYDSAEANIVQRRECAANTREQVLQDLQAWKDNQDGEKVCWINGMAGTGKTTIANTLCATLDKTHELGASFFCTRSIPSCRNVKLILPTIAHQLARFSSPFRGALLQVLEQDPEVHSKVPRVQFKRMILEPLQQVMRSLPSQTVIVIDALDECDDGNGVEQILEVLLENASKLPIKFLVSSRPEPHIRKRIRQSALKTQFILHELDQKMVKADIETYLRVELGSIATSLTKDDLEALVKRAGLLFIYAATVVRYINAGNTKERLAAVLKVSGDGRASSNRTKEIDRLYEAVLVSALDDENLEEPEKTRIQQVLHTVVCAQEPLTVGALAGLLSLEHTEVTDALKPLWSVLHVSESNTSHRISTLHASFPDYILDSSRSKRFSCNAQNHNGTLAELCLKRIEQNDCQFNICNLESSYMFDEDVQNIEGRVNEAIPLDLLYACQYWAVHLSLSGRSGDMLEMVHEFLSKRLLLWMEVLSLTKRVDREIRQMELAITWLQSMEPSERIMVLARDARRFVTMFATSPVSRSTPHLYVSMLPSWPSRQPFAHHYIPQTSNLVQIKGVASAERQLGLLSSIPVGSEVYCVTCSPGGKLIAAGTYDRRILIWDAVTLQMTIDPIHGHSGPVRAVAFSPDGTRICSGSEDKSLCVWDPQNGQLVAGPLKGHDERVWSVDYSPDGRWLASGSLDGIVCIWSTDTWECKGNPLQPVNKRYEMFYSVVFSPDSAMIAAGYGSMIHLWDVSCGRLIGEPLTGHTNDISSLAFIPDGKHLVSGSFDCTICIWDISSGQLAFGPFKEHIAGVGDVRLSPDARSLISVGEDDTVRLWDTTTWQSRTWLRNTGPTRSATFSPDGFSLVTGSEGGNIHIWEWGSQLIAVASSRYLQSVCIWDSQTNKLMLGPLKHTDMILSVGVSADSSRIFSISADRVIHVWSKQTGELEYTVGPVETDGLEDPSYRDFWPAAFLLNGGRIVCGSISGRIYMQDDGKPWPSLTGHNDRVHAIALSPDGQTFASGSEDGTLIAWDANTGEKLFEPLRAHSWGVFSIAFSPDGSQIASGSRDLTIRLWGSHTGLPLGKPLQGHTNIVRAVTFSPTGIQLASGSQDKTIRVWDVTNGQSLAIFKGHTEAVLSVAFSPDGAQIISGSADTTIRLWNAPRNG</sequence>
<feature type="repeat" description="WD" evidence="3">
    <location>
        <begin position="1067"/>
        <end position="1099"/>
    </location>
</feature>
<dbReference type="PRINTS" id="PR00320">
    <property type="entry name" value="GPROTEINBRPT"/>
</dbReference>
<feature type="domain" description="NACHT" evidence="5">
    <location>
        <begin position="273"/>
        <end position="418"/>
    </location>
</feature>
<gene>
    <name evidence="6" type="ORF">RSOLAG22IIIB_10175</name>
</gene>
<evidence type="ECO:0000313" key="7">
    <source>
        <dbReference type="Proteomes" id="UP000044841"/>
    </source>
</evidence>
<protein>
    <submittedName>
        <fullName evidence="6">Putative WD repeat-containing protein alr3466 [Nostoc sp, PCC 7120]</fullName>
    </submittedName>
</protein>
<dbReference type="PROSITE" id="PS50082">
    <property type="entry name" value="WD_REPEATS_2"/>
    <property type="match status" value="11"/>
</dbReference>